<sequence length="494" mass="54795">MTKEQAAVPRDEVVPMYQDDLSIWTRSERRRWLIILLVGTMALYSSRTSLPLVMPSVTEERLWSKTDSGTILSSFFWGYTLTQVMGGYLSDRMGGEKIILTAAVGWSLITFWMPQIIRMFKDPHISVKFIALIRVIHGAFQGVHFPSMSSLSSQHLLEKERAPFFSVLTCGSALGTLMTGTVGSQCLEYYGWPSVFHLLGLVGVIWTILFVRFSPKAERVRKKLIRKKHQRHLQYCPVLLGKDHMEQLCICKEAVPWMQFIKEPAFWSCVICHACHNNCYFILLSWLPTYFHDTFPAAKGWVFNVVPWLFPIPATFFGKWLSEKLISGGYSVTSTRKIVESLCLSVEAIALCLIAGISSFSYSLLCMTVILAASGLHSNAVVVNPQDLAPKHSGIVFGLMNTFGAIPGFAGVYLAGFILETTKSWAAVFQTTAIINVVGGLLFVAFGKGFAGVYLAGFILETTKSWAAVFQTTAIINVVGGLLFVAFGKGEAIV</sequence>
<evidence type="ECO:0000313" key="7">
    <source>
        <dbReference type="EMBL" id="KAG8234476.1"/>
    </source>
</evidence>
<proteinExistence type="predicted"/>
<dbReference type="Pfam" id="PF07690">
    <property type="entry name" value="MFS_1"/>
    <property type="match status" value="1"/>
</dbReference>
<dbReference type="InterPro" id="IPR011701">
    <property type="entry name" value="MFS"/>
</dbReference>
<feature type="transmembrane region" description="Helical" evidence="5">
    <location>
        <begin position="70"/>
        <end position="89"/>
    </location>
</feature>
<dbReference type="PANTHER" id="PTHR11662:SF279">
    <property type="entry name" value="VOLTAGE-GATED PURINE NUCLEOTIDE UNIPORTER SLC17A9"/>
    <property type="match status" value="1"/>
</dbReference>
<organism evidence="7 8">
    <name type="scientific">Ladona fulva</name>
    <name type="common">Scarce chaser dragonfly</name>
    <name type="synonym">Libellula fulva</name>
    <dbReference type="NCBI Taxonomy" id="123851"/>
    <lineage>
        <taxon>Eukaryota</taxon>
        <taxon>Metazoa</taxon>
        <taxon>Ecdysozoa</taxon>
        <taxon>Arthropoda</taxon>
        <taxon>Hexapoda</taxon>
        <taxon>Insecta</taxon>
        <taxon>Pterygota</taxon>
        <taxon>Palaeoptera</taxon>
        <taxon>Odonata</taxon>
        <taxon>Epiprocta</taxon>
        <taxon>Anisoptera</taxon>
        <taxon>Libelluloidea</taxon>
        <taxon>Libellulidae</taxon>
        <taxon>Ladona</taxon>
    </lineage>
</organism>
<dbReference type="FunFam" id="1.20.1250.20:FF:000059">
    <property type="entry name" value="Solute carrier family 17 member 9"/>
    <property type="match status" value="1"/>
</dbReference>
<dbReference type="CDD" id="cd17380">
    <property type="entry name" value="MFS_SLC17A9_like"/>
    <property type="match status" value="1"/>
</dbReference>
<feature type="transmembrane region" description="Helical" evidence="5">
    <location>
        <begin position="32"/>
        <end position="50"/>
    </location>
</feature>
<dbReference type="GO" id="GO:0016020">
    <property type="term" value="C:membrane"/>
    <property type="evidence" value="ECO:0007669"/>
    <property type="project" value="UniProtKB-SubCell"/>
</dbReference>
<evidence type="ECO:0000256" key="2">
    <source>
        <dbReference type="ARBA" id="ARBA00022692"/>
    </source>
</evidence>
<gene>
    <name evidence="7" type="ORF">J437_LFUL014344</name>
</gene>
<feature type="transmembrane region" description="Helical" evidence="5">
    <location>
        <begin position="98"/>
        <end position="117"/>
    </location>
</feature>
<keyword evidence="4 5" id="KW-0472">Membrane</keyword>
<dbReference type="GO" id="GO:0015867">
    <property type="term" value="P:ATP transport"/>
    <property type="evidence" value="ECO:0007669"/>
    <property type="project" value="TreeGrafter"/>
</dbReference>
<evidence type="ECO:0000256" key="4">
    <source>
        <dbReference type="ARBA" id="ARBA00023136"/>
    </source>
</evidence>
<reference evidence="7" key="1">
    <citation type="submission" date="2013-04" db="EMBL/GenBank/DDBJ databases">
        <authorList>
            <person name="Qu J."/>
            <person name="Murali S.C."/>
            <person name="Bandaranaike D."/>
            <person name="Bellair M."/>
            <person name="Blankenburg K."/>
            <person name="Chao H."/>
            <person name="Dinh H."/>
            <person name="Doddapaneni H."/>
            <person name="Downs B."/>
            <person name="Dugan-Rocha S."/>
            <person name="Elkadiri S."/>
            <person name="Gnanaolivu R.D."/>
            <person name="Hernandez B."/>
            <person name="Javaid M."/>
            <person name="Jayaseelan J.C."/>
            <person name="Lee S."/>
            <person name="Li M."/>
            <person name="Ming W."/>
            <person name="Munidasa M."/>
            <person name="Muniz J."/>
            <person name="Nguyen L."/>
            <person name="Ongeri F."/>
            <person name="Osuji N."/>
            <person name="Pu L.-L."/>
            <person name="Puazo M."/>
            <person name="Qu C."/>
            <person name="Quiroz J."/>
            <person name="Raj R."/>
            <person name="Weissenberger G."/>
            <person name="Xin Y."/>
            <person name="Zou X."/>
            <person name="Han Y."/>
            <person name="Richards S."/>
            <person name="Worley K."/>
            <person name="Muzny D."/>
            <person name="Gibbs R."/>
        </authorList>
    </citation>
    <scope>NUCLEOTIDE SEQUENCE</scope>
    <source>
        <strain evidence="7">Sampled in the wild</strain>
    </source>
</reference>
<evidence type="ECO:0000313" key="8">
    <source>
        <dbReference type="Proteomes" id="UP000792457"/>
    </source>
</evidence>
<name>A0A8K0KIC4_LADFU</name>
<reference evidence="7" key="2">
    <citation type="submission" date="2017-10" db="EMBL/GenBank/DDBJ databases">
        <title>Ladona fulva Genome sequencing and assembly.</title>
        <authorList>
            <person name="Murali S."/>
            <person name="Richards S."/>
            <person name="Bandaranaike D."/>
            <person name="Bellair M."/>
            <person name="Blankenburg K."/>
            <person name="Chao H."/>
            <person name="Dinh H."/>
            <person name="Doddapaneni H."/>
            <person name="Dugan-Rocha S."/>
            <person name="Elkadiri S."/>
            <person name="Gnanaolivu R."/>
            <person name="Hernandez B."/>
            <person name="Skinner E."/>
            <person name="Javaid M."/>
            <person name="Lee S."/>
            <person name="Li M."/>
            <person name="Ming W."/>
            <person name="Munidasa M."/>
            <person name="Muniz J."/>
            <person name="Nguyen L."/>
            <person name="Hughes D."/>
            <person name="Osuji N."/>
            <person name="Pu L.-L."/>
            <person name="Puazo M."/>
            <person name="Qu C."/>
            <person name="Quiroz J."/>
            <person name="Raj R."/>
            <person name="Weissenberger G."/>
            <person name="Xin Y."/>
            <person name="Zou X."/>
            <person name="Han Y."/>
            <person name="Worley K."/>
            <person name="Muzny D."/>
            <person name="Gibbs R."/>
        </authorList>
    </citation>
    <scope>NUCLEOTIDE SEQUENCE</scope>
    <source>
        <strain evidence="7">Sampled in the wild</strain>
    </source>
</reference>
<dbReference type="InterPro" id="IPR020846">
    <property type="entry name" value="MFS_dom"/>
</dbReference>
<dbReference type="Proteomes" id="UP000792457">
    <property type="component" value="Unassembled WGS sequence"/>
</dbReference>
<keyword evidence="8" id="KW-1185">Reference proteome</keyword>
<dbReference type="PROSITE" id="PS50850">
    <property type="entry name" value="MFS"/>
    <property type="match status" value="1"/>
</dbReference>
<feature type="domain" description="Major facilitator superfamily (MFS) profile" evidence="6">
    <location>
        <begin position="32"/>
        <end position="451"/>
    </location>
</feature>
<dbReference type="PANTHER" id="PTHR11662">
    <property type="entry name" value="SOLUTE CARRIER FAMILY 17"/>
    <property type="match status" value="1"/>
</dbReference>
<dbReference type="EMBL" id="KZ308817">
    <property type="protein sequence ID" value="KAG8234476.1"/>
    <property type="molecule type" value="Genomic_DNA"/>
</dbReference>
<feature type="transmembrane region" description="Helical" evidence="5">
    <location>
        <begin position="342"/>
        <end position="375"/>
    </location>
</feature>
<comment type="caution">
    <text evidence="7">The sequence shown here is derived from an EMBL/GenBank/DDBJ whole genome shotgun (WGS) entry which is preliminary data.</text>
</comment>
<dbReference type="InterPro" id="IPR036259">
    <property type="entry name" value="MFS_trans_sf"/>
</dbReference>
<dbReference type="InterPro" id="IPR050382">
    <property type="entry name" value="MFS_Na/Anion_cotransporter"/>
</dbReference>
<feature type="transmembrane region" description="Helical" evidence="5">
    <location>
        <begin position="395"/>
        <end position="419"/>
    </location>
</feature>
<keyword evidence="3 5" id="KW-1133">Transmembrane helix</keyword>
<dbReference type="AlphaFoldDB" id="A0A8K0KIC4"/>
<evidence type="ECO:0000259" key="6">
    <source>
        <dbReference type="PROSITE" id="PS50850"/>
    </source>
</evidence>
<feature type="transmembrane region" description="Helical" evidence="5">
    <location>
        <begin position="466"/>
        <end position="487"/>
    </location>
</feature>
<protein>
    <recommendedName>
        <fullName evidence="6">Major facilitator superfamily (MFS) profile domain-containing protein</fullName>
    </recommendedName>
</protein>
<keyword evidence="2 5" id="KW-0812">Transmembrane</keyword>
<dbReference type="Gene3D" id="1.20.1250.20">
    <property type="entry name" value="MFS general substrate transporter like domains"/>
    <property type="match status" value="2"/>
</dbReference>
<evidence type="ECO:0000256" key="5">
    <source>
        <dbReference type="SAM" id="Phobius"/>
    </source>
</evidence>
<feature type="transmembrane region" description="Helical" evidence="5">
    <location>
        <begin position="164"/>
        <end position="183"/>
    </location>
</feature>
<feature type="transmembrane region" description="Helical" evidence="5">
    <location>
        <begin position="123"/>
        <end position="143"/>
    </location>
</feature>
<evidence type="ECO:0000256" key="3">
    <source>
        <dbReference type="ARBA" id="ARBA00022989"/>
    </source>
</evidence>
<feature type="transmembrane region" description="Helical" evidence="5">
    <location>
        <begin position="195"/>
        <end position="213"/>
    </location>
</feature>
<dbReference type="GO" id="GO:0015291">
    <property type="term" value="F:secondary active transmembrane transporter activity"/>
    <property type="evidence" value="ECO:0007669"/>
    <property type="project" value="UniProtKB-ARBA"/>
</dbReference>
<dbReference type="SUPFAM" id="SSF103473">
    <property type="entry name" value="MFS general substrate transporter"/>
    <property type="match status" value="1"/>
</dbReference>
<accession>A0A8K0KIC4</accession>
<dbReference type="OrthoDB" id="2985014at2759"/>
<feature type="transmembrane region" description="Helical" evidence="5">
    <location>
        <begin position="426"/>
        <end position="446"/>
    </location>
</feature>
<evidence type="ECO:0000256" key="1">
    <source>
        <dbReference type="ARBA" id="ARBA00004141"/>
    </source>
</evidence>
<comment type="subcellular location">
    <subcellularLocation>
        <location evidence="1">Membrane</location>
        <topology evidence="1">Multi-pass membrane protein</topology>
    </subcellularLocation>
</comment>
<dbReference type="InterPro" id="IPR044777">
    <property type="entry name" value="SLC17A9-like"/>
</dbReference>